<dbReference type="InterPro" id="IPR016169">
    <property type="entry name" value="FAD-bd_PCMH_sub2"/>
</dbReference>
<evidence type="ECO:0000256" key="5">
    <source>
        <dbReference type="SAM" id="MobiDB-lite"/>
    </source>
</evidence>
<dbReference type="OrthoDB" id="610608at2759"/>
<evidence type="ECO:0000313" key="7">
    <source>
        <dbReference type="EMBL" id="KAG0655766.1"/>
    </source>
</evidence>
<dbReference type="PANTHER" id="PTHR43762:SF1">
    <property type="entry name" value="D-ARABINONO-1,4-LACTONE OXIDASE"/>
    <property type="match status" value="1"/>
</dbReference>
<dbReference type="GO" id="GO:0016020">
    <property type="term" value="C:membrane"/>
    <property type="evidence" value="ECO:0007669"/>
    <property type="project" value="InterPro"/>
</dbReference>
<evidence type="ECO:0000256" key="3">
    <source>
        <dbReference type="ARBA" id="ARBA00023002"/>
    </source>
</evidence>
<evidence type="ECO:0000256" key="2">
    <source>
        <dbReference type="ARBA" id="ARBA00013136"/>
    </source>
</evidence>
<dbReference type="Proteomes" id="UP000777482">
    <property type="component" value="Unassembled WGS sequence"/>
</dbReference>
<reference evidence="7 8" key="1">
    <citation type="submission" date="2020-11" db="EMBL/GenBank/DDBJ databases">
        <title>Kefir isolates.</title>
        <authorList>
            <person name="Marcisauskas S."/>
            <person name="Kim Y."/>
            <person name="Blasche S."/>
        </authorList>
    </citation>
    <scope>NUCLEOTIDE SEQUENCE [LARGE SCALE GENOMIC DNA]</scope>
    <source>
        <strain evidence="7 8">KR</strain>
    </source>
</reference>
<keyword evidence="8" id="KW-1185">Reference proteome</keyword>
<evidence type="ECO:0000256" key="1">
    <source>
        <dbReference type="ARBA" id="ARBA00005083"/>
    </source>
</evidence>
<dbReference type="InterPro" id="IPR006094">
    <property type="entry name" value="Oxid_FAD_bind_N"/>
</dbReference>
<dbReference type="Gene3D" id="3.30.465.10">
    <property type="match status" value="1"/>
</dbReference>
<feature type="compositionally biased region" description="Basic and acidic residues" evidence="5">
    <location>
        <begin position="523"/>
        <end position="538"/>
    </location>
</feature>
<accession>A0A9P6VW17</accession>
<dbReference type="PIRSF" id="PIRSF000136">
    <property type="entry name" value="LGO_GLO"/>
    <property type="match status" value="1"/>
</dbReference>
<dbReference type="InterPro" id="IPR007173">
    <property type="entry name" value="ALO_C"/>
</dbReference>
<comment type="caution">
    <text evidence="7">The sequence shown here is derived from an EMBL/GenBank/DDBJ whole genome shotgun (WGS) entry which is preliminary data.</text>
</comment>
<comment type="pathway">
    <text evidence="1">Cofactor biosynthesis; D-erythroascorbate biosynthesis; dehydro-D-arabinono-1,4-lactone from D-arabinose: step 2/2.</text>
</comment>
<dbReference type="PANTHER" id="PTHR43762">
    <property type="entry name" value="L-GULONOLACTONE OXIDASE"/>
    <property type="match status" value="1"/>
</dbReference>
<feature type="region of interest" description="Disordered" evidence="5">
    <location>
        <begin position="520"/>
        <end position="552"/>
    </location>
</feature>
<name>A0A9P6VW17_RHOMI</name>
<dbReference type="GO" id="GO:0003885">
    <property type="term" value="F:D-arabinono-1,4-lactone oxidase activity"/>
    <property type="evidence" value="ECO:0007669"/>
    <property type="project" value="UniProtKB-EC"/>
</dbReference>
<keyword evidence="3" id="KW-0560">Oxidoreductase</keyword>
<dbReference type="Gene3D" id="3.30.43.10">
    <property type="entry name" value="Uridine Diphospho-n-acetylenolpyruvylglucosamine Reductase, domain 2"/>
    <property type="match status" value="1"/>
</dbReference>
<dbReference type="GO" id="GO:0005739">
    <property type="term" value="C:mitochondrion"/>
    <property type="evidence" value="ECO:0007669"/>
    <property type="project" value="TreeGrafter"/>
</dbReference>
<dbReference type="InterPro" id="IPR016167">
    <property type="entry name" value="FAD-bd_PCMH_sub1"/>
</dbReference>
<dbReference type="GO" id="GO:0071949">
    <property type="term" value="F:FAD binding"/>
    <property type="evidence" value="ECO:0007669"/>
    <property type="project" value="InterPro"/>
</dbReference>
<dbReference type="Pfam" id="PF04030">
    <property type="entry name" value="ALO"/>
    <property type="match status" value="2"/>
</dbReference>
<organism evidence="7 8">
    <name type="scientific">Rhodotorula mucilaginosa</name>
    <name type="common">Yeast</name>
    <name type="synonym">Rhodotorula rubra</name>
    <dbReference type="NCBI Taxonomy" id="5537"/>
    <lineage>
        <taxon>Eukaryota</taxon>
        <taxon>Fungi</taxon>
        <taxon>Dikarya</taxon>
        <taxon>Basidiomycota</taxon>
        <taxon>Pucciniomycotina</taxon>
        <taxon>Microbotryomycetes</taxon>
        <taxon>Sporidiobolales</taxon>
        <taxon>Sporidiobolaceae</taxon>
        <taxon>Rhodotorula</taxon>
    </lineage>
</organism>
<dbReference type="InterPro" id="IPR036318">
    <property type="entry name" value="FAD-bd_PCMH-like_sf"/>
</dbReference>
<evidence type="ECO:0000256" key="4">
    <source>
        <dbReference type="ARBA" id="ARBA00033418"/>
    </source>
</evidence>
<sequence length="552" mass="61027">MATPVPDDDPLSRLVHAPEAHPTLRNWSSTYNCSPELLFFPTTNDEVALILREAVRRGKKVRAVGLHQSPGPIWHSEQWLVSTRHFTQSSFSPATRTAILGAGLVLRDVNPILASHGLALPTMGSLANITIGALFAGPDHGSSAFHPVCAGNARGATIVLPPGEVRRIEKGKDDLFDAAAAGVGAVGIVTEVEWACEEAFGLEVTMEPCRLEDYLDKHDSGEKLWELARSSDYVKLWYYPSPTWSPKSPNTVLWRARRVPLPPAAQETAPTVLLAKLTHALHGLAYFVTTYLFPALQPWLNALLFWLLARSLPKTQTQRGYEAQYMDCGYNQLVNEWSAPLPAPRNQDTAAGARIDYDKAAQSSSAPAAQVLRSLVDLFGSAKGRAIGMHAPVELRFSAVTGGEDLLLSPGAKYGHLLGRRDHADDLVMWFEPIIYRPLNLPTPARFYRFMQLFESCLRSHPACRPHWTKGHFASSEAELARMFGRDRIDRWRAIRDRVDPDGVMWTEWLEERVGSSSAGRAKAVESAEEKRSGRWEDVMGQGGGFQLPLLS</sequence>
<dbReference type="EMBL" id="PUHQ01000112">
    <property type="protein sequence ID" value="KAG0655766.1"/>
    <property type="molecule type" value="Genomic_DNA"/>
</dbReference>
<evidence type="ECO:0000313" key="8">
    <source>
        <dbReference type="Proteomes" id="UP000777482"/>
    </source>
</evidence>
<gene>
    <name evidence="7" type="primary">ALO1_1</name>
    <name evidence="7" type="ORF">C6P46_000728</name>
</gene>
<dbReference type="SUPFAM" id="SSF56176">
    <property type="entry name" value="FAD-binding/transporter-associated domain-like"/>
    <property type="match status" value="1"/>
</dbReference>
<dbReference type="InterPro" id="IPR010031">
    <property type="entry name" value="FAD_lactone_oxidase-like"/>
</dbReference>
<dbReference type="EC" id="1.1.3.37" evidence="2"/>
<dbReference type="InterPro" id="IPR016166">
    <property type="entry name" value="FAD-bd_PCMH"/>
</dbReference>
<dbReference type="AlphaFoldDB" id="A0A9P6VW17"/>
<dbReference type="PROSITE" id="PS51387">
    <property type="entry name" value="FAD_PCMH"/>
    <property type="match status" value="1"/>
</dbReference>
<proteinExistence type="predicted"/>
<feature type="domain" description="FAD-binding PCMH-type" evidence="6">
    <location>
        <begin position="31"/>
        <end position="199"/>
    </location>
</feature>
<protein>
    <recommendedName>
        <fullName evidence="2">D-arabinono-1,4-lactone oxidase</fullName>
        <ecNumber evidence="2">1.1.3.37</ecNumber>
    </recommendedName>
    <alternativeName>
        <fullName evidence="4">L-galactono-gamma-lactone oxidase</fullName>
    </alternativeName>
</protein>
<evidence type="ECO:0000259" key="6">
    <source>
        <dbReference type="PROSITE" id="PS51387"/>
    </source>
</evidence>
<dbReference type="Pfam" id="PF01565">
    <property type="entry name" value="FAD_binding_4"/>
    <property type="match status" value="1"/>
</dbReference>